<dbReference type="PANTHER" id="PTHR38589:SF1">
    <property type="entry name" value="BLR0621 PROTEIN"/>
    <property type="match status" value="1"/>
</dbReference>
<protein>
    <submittedName>
        <fullName evidence="1">Uncharacterized protein</fullName>
    </submittedName>
</protein>
<proteinExistence type="predicted"/>
<evidence type="ECO:0000313" key="1">
    <source>
        <dbReference type="EMBL" id="SVE03859.1"/>
    </source>
</evidence>
<name>A0A383A8H3_9ZZZZ</name>
<sequence length="116" mass="13991">MNIIIKKHLLLYKGYKLKCSIGKSGITASKMEGDLASPKGIFELGLLYYRKDRIKSLKCRIRRRIIKKNMGWCNDSRSKKYNQQIYFPFKYRAEMLYRKDKIYDIFINIKYNYRPS</sequence>
<organism evidence="1">
    <name type="scientific">marine metagenome</name>
    <dbReference type="NCBI Taxonomy" id="408172"/>
    <lineage>
        <taxon>unclassified sequences</taxon>
        <taxon>metagenomes</taxon>
        <taxon>ecological metagenomes</taxon>
    </lineage>
</organism>
<dbReference type="AlphaFoldDB" id="A0A383A8H3"/>
<dbReference type="PANTHER" id="PTHR38589">
    <property type="entry name" value="BLR0621 PROTEIN"/>
    <property type="match status" value="1"/>
</dbReference>
<feature type="non-terminal residue" evidence="1">
    <location>
        <position position="116"/>
    </location>
</feature>
<accession>A0A383A8H3</accession>
<gene>
    <name evidence="1" type="ORF">METZ01_LOCUS456713</name>
</gene>
<reference evidence="1" key="1">
    <citation type="submission" date="2018-05" db="EMBL/GenBank/DDBJ databases">
        <authorList>
            <person name="Lanie J.A."/>
            <person name="Ng W.-L."/>
            <person name="Kazmierczak K.M."/>
            <person name="Andrzejewski T.M."/>
            <person name="Davidsen T.M."/>
            <person name="Wayne K.J."/>
            <person name="Tettelin H."/>
            <person name="Glass J.I."/>
            <person name="Rusch D."/>
            <person name="Podicherti R."/>
            <person name="Tsui H.-C.T."/>
            <person name="Winkler M.E."/>
        </authorList>
    </citation>
    <scope>NUCLEOTIDE SEQUENCE</scope>
</reference>
<dbReference type="EMBL" id="UINC01189947">
    <property type="protein sequence ID" value="SVE03859.1"/>
    <property type="molecule type" value="Genomic_DNA"/>
</dbReference>